<evidence type="ECO:0000256" key="1">
    <source>
        <dbReference type="ARBA" id="ARBA00004370"/>
    </source>
</evidence>
<comment type="cofactor">
    <cofactor evidence="9">
        <name>heme</name>
        <dbReference type="ChEBI" id="CHEBI:30413"/>
    </cofactor>
</comment>
<dbReference type="GO" id="GO:0020037">
    <property type="term" value="F:heme binding"/>
    <property type="evidence" value="ECO:0007669"/>
    <property type="project" value="InterPro"/>
</dbReference>
<organism evidence="12 13">
    <name type="scientific">Ceratodon purpureus</name>
    <name type="common">Fire moss</name>
    <name type="synonym">Dicranum purpureum</name>
    <dbReference type="NCBI Taxonomy" id="3225"/>
    <lineage>
        <taxon>Eukaryota</taxon>
        <taxon>Viridiplantae</taxon>
        <taxon>Streptophyta</taxon>
        <taxon>Embryophyta</taxon>
        <taxon>Bryophyta</taxon>
        <taxon>Bryophytina</taxon>
        <taxon>Bryopsida</taxon>
        <taxon>Dicranidae</taxon>
        <taxon>Pseudoditrichales</taxon>
        <taxon>Ditrichaceae</taxon>
        <taxon>Ceratodon</taxon>
    </lineage>
</organism>
<dbReference type="InterPro" id="IPR001128">
    <property type="entry name" value="Cyt_P450"/>
</dbReference>
<dbReference type="PANTHER" id="PTHR24282:SF211">
    <property type="entry name" value="CYTOCHROME P450-RELATED"/>
    <property type="match status" value="1"/>
</dbReference>
<evidence type="ECO:0000256" key="10">
    <source>
        <dbReference type="RuleBase" id="RU000461"/>
    </source>
</evidence>
<evidence type="ECO:0000256" key="7">
    <source>
        <dbReference type="ARBA" id="ARBA00023004"/>
    </source>
</evidence>
<evidence type="ECO:0000256" key="2">
    <source>
        <dbReference type="ARBA" id="ARBA00022617"/>
    </source>
</evidence>
<evidence type="ECO:0000256" key="5">
    <source>
        <dbReference type="ARBA" id="ARBA00022989"/>
    </source>
</evidence>
<evidence type="ECO:0000256" key="3">
    <source>
        <dbReference type="ARBA" id="ARBA00022692"/>
    </source>
</evidence>
<protein>
    <recommendedName>
        <fullName evidence="14">Cytochrome P450</fullName>
    </recommendedName>
</protein>
<dbReference type="InterPro" id="IPR017972">
    <property type="entry name" value="Cyt_P450_CS"/>
</dbReference>
<evidence type="ECO:0000256" key="6">
    <source>
        <dbReference type="ARBA" id="ARBA00023002"/>
    </source>
</evidence>
<comment type="caution">
    <text evidence="12">The sequence shown here is derived from an EMBL/GenBank/DDBJ whole genome shotgun (WGS) entry which is preliminary data.</text>
</comment>
<keyword evidence="6 10" id="KW-0560">Oxidoreductase</keyword>
<feature type="transmembrane region" description="Helical" evidence="11">
    <location>
        <begin position="12"/>
        <end position="31"/>
    </location>
</feature>
<dbReference type="PANTHER" id="PTHR24282">
    <property type="entry name" value="CYTOCHROME P450 FAMILY MEMBER"/>
    <property type="match status" value="1"/>
</dbReference>
<comment type="similarity">
    <text evidence="10">Belongs to the cytochrome P450 family.</text>
</comment>
<evidence type="ECO:0000256" key="11">
    <source>
        <dbReference type="SAM" id="Phobius"/>
    </source>
</evidence>
<dbReference type="GO" id="GO:0016020">
    <property type="term" value="C:membrane"/>
    <property type="evidence" value="ECO:0007669"/>
    <property type="project" value="UniProtKB-SubCell"/>
</dbReference>
<name>A0A8T0ISC5_CERPU</name>
<dbReference type="GO" id="GO:0016705">
    <property type="term" value="F:oxidoreductase activity, acting on paired donors, with incorporation or reduction of molecular oxygen"/>
    <property type="evidence" value="ECO:0007669"/>
    <property type="project" value="InterPro"/>
</dbReference>
<dbReference type="Pfam" id="PF00067">
    <property type="entry name" value="p450"/>
    <property type="match status" value="1"/>
</dbReference>
<accession>A0A8T0ISC5</accession>
<dbReference type="EMBL" id="CM026422">
    <property type="protein sequence ID" value="KAG0585987.1"/>
    <property type="molecule type" value="Genomic_DNA"/>
</dbReference>
<dbReference type="GO" id="GO:0004497">
    <property type="term" value="F:monooxygenase activity"/>
    <property type="evidence" value="ECO:0007669"/>
    <property type="project" value="UniProtKB-KW"/>
</dbReference>
<dbReference type="GO" id="GO:0005506">
    <property type="term" value="F:iron ion binding"/>
    <property type="evidence" value="ECO:0007669"/>
    <property type="project" value="InterPro"/>
</dbReference>
<dbReference type="Gene3D" id="1.10.630.10">
    <property type="entry name" value="Cytochrome P450"/>
    <property type="match status" value="1"/>
</dbReference>
<dbReference type="PRINTS" id="PR00385">
    <property type="entry name" value="P450"/>
</dbReference>
<dbReference type="InterPro" id="IPR050665">
    <property type="entry name" value="Cytochrome_P450_Monooxygen"/>
</dbReference>
<gene>
    <name evidence="12" type="ORF">KC19_2G054500</name>
</gene>
<dbReference type="PROSITE" id="PS00086">
    <property type="entry name" value="CYTOCHROME_P450"/>
    <property type="match status" value="1"/>
</dbReference>
<reference evidence="12" key="1">
    <citation type="submission" date="2020-06" db="EMBL/GenBank/DDBJ databases">
        <title>WGS assembly of Ceratodon purpureus strain R40.</title>
        <authorList>
            <person name="Carey S.B."/>
            <person name="Jenkins J."/>
            <person name="Shu S."/>
            <person name="Lovell J.T."/>
            <person name="Sreedasyam A."/>
            <person name="Maumus F."/>
            <person name="Tiley G.P."/>
            <person name="Fernandez-Pozo N."/>
            <person name="Barry K."/>
            <person name="Chen C."/>
            <person name="Wang M."/>
            <person name="Lipzen A."/>
            <person name="Daum C."/>
            <person name="Saski C.A."/>
            <person name="Payton A.C."/>
            <person name="Mcbreen J.C."/>
            <person name="Conrad R.E."/>
            <person name="Kollar L.M."/>
            <person name="Olsson S."/>
            <person name="Huttunen S."/>
            <person name="Landis J.B."/>
            <person name="Wickett N.J."/>
            <person name="Johnson M.G."/>
            <person name="Rensing S.A."/>
            <person name="Grimwood J."/>
            <person name="Schmutz J."/>
            <person name="Mcdaniel S.F."/>
        </authorList>
    </citation>
    <scope>NUCLEOTIDE SEQUENCE</scope>
    <source>
        <strain evidence="12">R40</strain>
    </source>
</reference>
<keyword evidence="10" id="KW-0503">Monooxygenase</keyword>
<sequence length="525" mass="59142">MATSVEVRNAFAVLAVSVVALKVLQFLWRAVWEPLRLRRIMAKQGVKGPPYRFLFGQVIEQVAFQDSFPESLPLGNYANFSPTVTPQYALYFPKYGKTFLYWRGIDTRLCVRDAEIAKEVFINNHKSLKRSEVEDKIIGQVVGTGLLIHQGEKWASERRQLNPFFHQDALKGMVKAMEEGTTMEIHKWEQTVAQAGGSAEIDVEPDLQKMSGRMLSLTAFGIDFDKGEQIRELQAEIARDVFLTIRNPAYWIIPGYRKIPTKRNRYIDQCLAKVHSLLHEAIDGRRESVRNGEATSYGDDLLGSMLSAATEGWDETAKDFNLASVFSNTQLMYFGGQTTVANISLFGMLMLATHPEWQERARKEVLEVLGHQKVDASALPRLKLLGMIINETMRLFPPAPSIARETTKDVQVKSLMIPKGMTIEFAMVAIHQDKDYWGEDVGEFNPGRFADGVAGACTHPQAFSPFGLGPKFCLGSNFGMMELKVVMASMLQRFELLPSPNYKHHPTFTLAQRPKFGMPIILRAL</sequence>
<dbReference type="InterPro" id="IPR036396">
    <property type="entry name" value="Cyt_P450_sf"/>
</dbReference>
<evidence type="ECO:0000256" key="9">
    <source>
        <dbReference type="PIRSR" id="PIRSR602401-1"/>
    </source>
</evidence>
<dbReference type="SUPFAM" id="SSF48264">
    <property type="entry name" value="Cytochrome P450"/>
    <property type="match status" value="1"/>
</dbReference>
<comment type="subcellular location">
    <subcellularLocation>
        <location evidence="1">Membrane</location>
    </subcellularLocation>
</comment>
<evidence type="ECO:0000313" key="12">
    <source>
        <dbReference type="EMBL" id="KAG0585987.1"/>
    </source>
</evidence>
<dbReference type="AlphaFoldDB" id="A0A8T0ISC5"/>
<dbReference type="Proteomes" id="UP000822688">
    <property type="component" value="Chromosome 2"/>
</dbReference>
<feature type="binding site" description="axial binding residue" evidence="9">
    <location>
        <position position="473"/>
    </location>
    <ligand>
        <name>heme</name>
        <dbReference type="ChEBI" id="CHEBI:30413"/>
    </ligand>
    <ligandPart>
        <name>Fe</name>
        <dbReference type="ChEBI" id="CHEBI:18248"/>
    </ligandPart>
</feature>
<evidence type="ECO:0000256" key="8">
    <source>
        <dbReference type="ARBA" id="ARBA00023136"/>
    </source>
</evidence>
<dbReference type="InterPro" id="IPR002401">
    <property type="entry name" value="Cyt_P450_E_grp-I"/>
</dbReference>
<evidence type="ECO:0008006" key="14">
    <source>
        <dbReference type="Google" id="ProtNLM"/>
    </source>
</evidence>
<proteinExistence type="inferred from homology"/>
<keyword evidence="13" id="KW-1185">Reference proteome</keyword>
<keyword evidence="5 11" id="KW-1133">Transmembrane helix</keyword>
<evidence type="ECO:0000313" key="13">
    <source>
        <dbReference type="Proteomes" id="UP000822688"/>
    </source>
</evidence>
<keyword evidence="4 9" id="KW-0479">Metal-binding</keyword>
<keyword evidence="7 9" id="KW-0408">Iron</keyword>
<dbReference type="PRINTS" id="PR00463">
    <property type="entry name" value="EP450I"/>
</dbReference>
<keyword evidence="3 11" id="KW-0812">Transmembrane</keyword>
<keyword evidence="8 11" id="KW-0472">Membrane</keyword>
<evidence type="ECO:0000256" key="4">
    <source>
        <dbReference type="ARBA" id="ARBA00022723"/>
    </source>
</evidence>
<keyword evidence="2 9" id="KW-0349">Heme</keyword>